<dbReference type="RefSeq" id="WP_109061525.1">
    <property type="nucleotide sequence ID" value="NZ_QETA01000002.1"/>
</dbReference>
<dbReference type="AlphaFoldDB" id="A0A2V1JZM7"/>
<feature type="region of interest" description="Disordered" evidence="9">
    <location>
        <begin position="602"/>
        <end position="621"/>
    </location>
</feature>
<dbReference type="CDD" id="cd06225">
    <property type="entry name" value="HAMP"/>
    <property type="match status" value="1"/>
</dbReference>
<evidence type="ECO:0000259" key="12">
    <source>
        <dbReference type="PROSITE" id="PS50885"/>
    </source>
</evidence>
<dbReference type="Gene3D" id="3.30.450.20">
    <property type="entry name" value="PAS domain"/>
    <property type="match status" value="2"/>
</dbReference>
<feature type="domain" description="HAMP" evidence="12">
    <location>
        <begin position="293"/>
        <end position="347"/>
    </location>
</feature>
<dbReference type="Gene3D" id="1.10.287.950">
    <property type="entry name" value="Methyl-accepting chemotaxis protein"/>
    <property type="match status" value="1"/>
</dbReference>
<dbReference type="SMART" id="SM00304">
    <property type="entry name" value="HAMP"/>
    <property type="match status" value="1"/>
</dbReference>
<dbReference type="GO" id="GO:0006935">
    <property type="term" value="P:chemotaxis"/>
    <property type="evidence" value="ECO:0007669"/>
    <property type="project" value="InterPro"/>
</dbReference>
<evidence type="ECO:0000259" key="11">
    <source>
        <dbReference type="PROSITE" id="PS50111"/>
    </source>
</evidence>
<dbReference type="SUPFAM" id="SSF58104">
    <property type="entry name" value="Methyl-accepting chemotaxis protein (MCP) signaling domain"/>
    <property type="match status" value="1"/>
</dbReference>
<dbReference type="CDD" id="cd12913">
    <property type="entry name" value="PDC1_MCP_like"/>
    <property type="match status" value="1"/>
</dbReference>
<organism evidence="13 14">
    <name type="scientific">Corticimicrobacter populi</name>
    <dbReference type="NCBI Taxonomy" id="2175229"/>
    <lineage>
        <taxon>Bacteria</taxon>
        <taxon>Pseudomonadati</taxon>
        <taxon>Pseudomonadota</taxon>
        <taxon>Betaproteobacteria</taxon>
        <taxon>Burkholderiales</taxon>
        <taxon>Alcaligenaceae</taxon>
        <taxon>Corticimicrobacter</taxon>
    </lineage>
</organism>
<keyword evidence="5 10" id="KW-1133">Transmembrane helix</keyword>
<gene>
    <name evidence="13" type="ORF">DD235_07225</name>
</gene>
<protein>
    <submittedName>
        <fullName evidence="13">Chemotaxis protein</fullName>
    </submittedName>
</protein>
<dbReference type="CDD" id="cd12912">
    <property type="entry name" value="PDC2_MCP_like"/>
    <property type="match status" value="1"/>
</dbReference>
<reference evidence="14" key="1">
    <citation type="submission" date="2018-05" db="EMBL/GenBank/DDBJ databases">
        <authorList>
            <person name="Li Y."/>
        </authorList>
    </citation>
    <scope>NUCLEOTIDE SEQUENCE [LARGE SCALE GENOMIC DNA]</scope>
    <source>
        <strain evidence="14">3d-2-2</strain>
    </source>
</reference>
<dbReference type="PANTHER" id="PTHR43531">
    <property type="entry name" value="PROTEIN ICFG"/>
    <property type="match status" value="1"/>
</dbReference>
<keyword evidence="3" id="KW-0488">Methylation</keyword>
<feature type="domain" description="Methyl-accepting transducer" evidence="11">
    <location>
        <begin position="352"/>
        <end position="581"/>
    </location>
</feature>
<dbReference type="CDD" id="cd11386">
    <property type="entry name" value="MCP_signal"/>
    <property type="match status" value="1"/>
</dbReference>
<dbReference type="InterPro" id="IPR029151">
    <property type="entry name" value="Sensor-like_sf"/>
</dbReference>
<feature type="transmembrane region" description="Helical" evidence="10">
    <location>
        <begin position="9"/>
        <end position="32"/>
    </location>
</feature>
<name>A0A2V1JZM7_9BURK</name>
<dbReference type="GO" id="GO:0004888">
    <property type="term" value="F:transmembrane signaling receptor activity"/>
    <property type="evidence" value="ECO:0007669"/>
    <property type="project" value="InterPro"/>
</dbReference>
<dbReference type="EMBL" id="QETA01000002">
    <property type="protein sequence ID" value="PWF24249.1"/>
    <property type="molecule type" value="Genomic_DNA"/>
</dbReference>
<evidence type="ECO:0000313" key="13">
    <source>
        <dbReference type="EMBL" id="PWF24249.1"/>
    </source>
</evidence>
<dbReference type="InterPro" id="IPR004090">
    <property type="entry name" value="Chemotax_Me-accpt_rcpt"/>
</dbReference>
<keyword evidence="2" id="KW-1003">Cell membrane</keyword>
<dbReference type="PRINTS" id="PR00260">
    <property type="entry name" value="CHEMTRNSDUCR"/>
</dbReference>
<keyword evidence="8" id="KW-0807">Transducer</keyword>
<evidence type="ECO:0000313" key="14">
    <source>
        <dbReference type="Proteomes" id="UP000245212"/>
    </source>
</evidence>
<comment type="similarity">
    <text evidence="7">Belongs to the methyl-accepting chemotaxis (MCP) protein family.</text>
</comment>
<dbReference type="InterPro" id="IPR004089">
    <property type="entry name" value="MCPsignal_dom"/>
</dbReference>
<dbReference type="InterPro" id="IPR003660">
    <property type="entry name" value="HAMP_dom"/>
</dbReference>
<sequence>MFHSIRNQLILLCIAITAVSLIILASVSFLLVRDDTIESIDSGLWRITRNSAHELSEQVKSKQRIVSSLKYGATQPDPELFIRTVKDAGGFDDTYIVYSDGSHLFLHDMPVGYDGTQRPWYKQGAVANGNVVTPIYVDATTGKLCISLVEAFRVNGQVAGVFGADLLLDSIAATVGLIRPTDSSLAFMIDGSGNIFAHPDAALALKPLTTLTPDLTPARVQDMVRSGETELVRFGGIQQRLFAAPVAGTDWTLIVAVDHVQAMSAVSKLVNASVGVTLLCLVLATLLLVYAVRHRLRGLSRVRDALEDIASGEGDLTRRLPATGKDELSQISGAFNHFVGKIAAVMRDIRSSAESVRYASEEIASGSADLSSRTEQQASSLEETAAAMEELTSTVRQNAENAQQATGLAQQASEVAGHGGDLVKNVVTTMDGIDASARKVVDIISVIDGIAFQTNILALNAAVEAARAGEQGRGFAVVAGEVRTLAQRSATAAREIKQLIEASVQQISAGSELVHQAGDTMDQIVGSVARVTTIVGEINVASREQQTGITEVGHAVAQMDRGTQENAALVEESAAAAQMLRDQAAHLAQVVGSFQLDEHGAAPAAPAAHTDGRRAPVLALK</sequence>
<dbReference type="Pfam" id="PF00672">
    <property type="entry name" value="HAMP"/>
    <property type="match status" value="1"/>
</dbReference>
<evidence type="ECO:0000256" key="8">
    <source>
        <dbReference type="PROSITE-ProRule" id="PRU00284"/>
    </source>
</evidence>
<dbReference type="GO" id="GO:0007165">
    <property type="term" value="P:signal transduction"/>
    <property type="evidence" value="ECO:0007669"/>
    <property type="project" value="UniProtKB-KW"/>
</dbReference>
<evidence type="ECO:0000256" key="1">
    <source>
        <dbReference type="ARBA" id="ARBA00004651"/>
    </source>
</evidence>
<evidence type="ECO:0000256" key="2">
    <source>
        <dbReference type="ARBA" id="ARBA00022475"/>
    </source>
</evidence>
<evidence type="ECO:0000256" key="4">
    <source>
        <dbReference type="ARBA" id="ARBA00022692"/>
    </source>
</evidence>
<evidence type="ECO:0000256" key="9">
    <source>
        <dbReference type="SAM" id="MobiDB-lite"/>
    </source>
</evidence>
<comment type="caution">
    <text evidence="13">The sequence shown here is derived from an EMBL/GenBank/DDBJ whole genome shotgun (WGS) entry which is preliminary data.</text>
</comment>
<evidence type="ECO:0000256" key="6">
    <source>
        <dbReference type="ARBA" id="ARBA00023136"/>
    </source>
</evidence>
<proteinExistence type="inferred from homology"/>
<evidence type="ECO:0000256" key="10">
    <source>
        <dbReference type="SAM" id="Phobius"/>
    </source>
</evidence>
<dbReference type="PROSITE" id="PS50885">
    <property type="entry name" value="HAMP"/>
    <property type="match status" value="1"/>
</dbReference>
<dbReference type="SMART" id="SM00283">
    <property type="entry name" value="MA"/>
    <property type="match status" value="1"/>
</dbReference>
<dbReference type="InterPro" id="IPR051310">
    <property type="entry name" value="MCP_chemotaxis"/>
</dbReference>
<evidence type="ECO:0000256" key="5">
    <source>
        <dbReference type="ARBA" id="ARBA00022989"/>
    </source>
</evidence>
<keyword evidence="4 10" id="KW-0812">Transmembrane</keyword>
<dbReference type="PANTHER" id="PTHR43531:SF14">
    <property type="entry name" value="METHYL-ACCEPTING CHEMOTAXIS PROTEIN I-RELATED"/>
    <property type="match status" value="1"/>
</dbReference>
<comment type="subcellular location">
    <subcellularLocation>
        <location evidence="1">Cell membrane</location>
        <topology evidence="1">Multi-pass membrane protein</topology>
    </subcellularLocation>
</comment>
<dbReference type="PROSITE" id="PS50111">
    <property type="entry name" value="CHEMOTAXIS_TRANSDUC_2"/>
    <property type="match status" value="1"/>
</dbReference>
<dbReference type="FunFam" id="1.10.287.950:FF:000001">
    <property type="entry name" value="Methyl-accepting chemotaxis sensory transducer"/>
    <property type="match status" value="1"/>
</dbReference>
<dbReference type="Pfam" id="PF00015">
    <property type="entry name" value="MCPsignal"/>
    <property type="match status" value="1"/>
</dbReference>
<keyword evidence="6 10" id="KW-0472">Membrane</keyword>
<dbReference type="Proteomes" id="UP000245212">
    <property type="component" value="Unassembled WGS sequence"/>
</dbReference>
<dbReference type="Pfam" id="PF02743">
    <property type="entry name" value="dCache_1"/>
    <property type="match status" value="1"/>
</dbReference>
<dbReference type="SUPFAM" id="SSF103190">
    <property type="entry name" value="Sensory domain-like"/>
    <property type="match status" value="1"/>
</dbReference>
<dbReference type="GO" id="GO:0005886">
    <property type="term" value="C:plasma membrane"/>
    <property type="evidence" value="ECO:0007669"/>
    <property type="project" value="UniProtKB-SubCell"/>
</dbReference>
<keyword evidence="14" id="KW-1185">Reference proteome</keyword>
<evidence type="ECO:0000256" key="7">
    <source>
        <dbReference type="ARBA" id="ARBA00029447"/>
    </source>
</evidence>
<accession>A0A2V1JZM7</accession>
<evidence type="ECO:0000256" key="3">
    <source>
        <dbReference type="ARBA" id="ARBA00022481"/>
    </source>
</evidence>
<dbReference type="InterPro" id="IPR033479">
    <property type="entry name" value="dCache_1"/>
</dbReference>
<feature type="transmembrane region" description="Helical" evidence="10">
    <location>
        <begin position="269"/>
        <end position="292"/>
    </location>
</feature>